<protein>
    <submittedName>
        <fullName evidence="1">Uncharacterized protein</fullName>
    </submittedName>
</protein>
<sequence length="209" mass="23923">METALNARNLEAKVCSIGGIEDAAMLTSKRFQMPYLRERRTDDCLRGGYQERKTVPAPVLDLNRAVLVVTEFIAEKIKEVENVYKEYTVEIFEVDFRINLISGCMKKINVMIDMDWLTIVDCACQLVRIPGPKWGIIGRVRRKRAHHDGILFGCDDETVPVAWVHELFSLRLRRSVERKRSIGIPADRHVKIRFDLMLGSAPVARTPVV</sequence>
<keyword evidence="2" id="KW-1185">Reference proteome</keyword>
<dbReference type="Proteomes" id="UP001172457">
    <property type="component" value="Chromosome 6"/>
</dbReference>
<accession>A0AA38T4V8</accession>
<evidence type="ECO:0000313" key="2">
    <source>
        <dbReference type="Proteomes" id="UP001172457"/>
    </source>
</evidence>
<organism evidence="1 2">
    <name type="scientific">Centaurea solstitialis</name>
    <name type="common">yellow star-thistle</name>
    <dbReference type="NCBI Taxonomy" id="347529"/>
    <lineage>
        <taxon>Eukaryota</taxon>
        <taxon>Viridiplantae</taxon>
        <taxon>Streptophyta</taxon>
        <taxon>Embryophyta</taxon>
        <taxon>Tracheophyta</taxon>
        <taxon>Spermatophyta</taxon>
        <taxon>Magnoliopsida</taxon>
        <taxon>eudicotyledons</taxon>
        <taxon>Gunneridae</taxon>
        <taxon>Pentapetalae</taxon>
        <taxon>asterids</taxon>
        <taxon>campanulids</taxon>
        <taxon>Asterales</taxon>
        <taxon>Asteraceae</taxon>
        <taxon>Carduoideae</taxon>
        <taxon>Cardueae</taxon>
        <taxon>Centaureinae</taxon>
        <taxon>Centaurea</taxon>
    </lineage>
</organism>
<comment type="caution">
    <text evidence="1">The sequence shown here is derived from an EMBL/GenBank/DDBJ whole genome shotgun (WGS) entry which is preliminary data.</text>
</comment>
<dbReference type="AlphaFoldDB" id="A0AA38T4V8"/>
<gene>
    <name evidence="1" type="ORF">OSB04_024035</name>
</gene>
<proteinExistence type="predicted"/>
<reference evidence="1" key="1">
    <citation type="submission" date="2023-03" db="EMBL/GenBank/DDBJ databases">
        <title>Chromosome-scale reference genome and RAD-based genetic map of yellow starthistle (Centaurea solstitialis) reveal putative structural variation and QTLs associated with invader traits.</title>
        <authorList>
            <person name="Reatini B."/>
            <person name="Cang F.A."/>
            <person name="Jiang Q."/>
            <person name="Mckibben M.T.W."/>
            <person name="Barker M.S."/>
            <person name="Rieseberg L.H."/>
            <person name="Dlugosch K.M."/>
        </authorList>
    </citation>
    <scope>NUCLEOTIDE SEQUENCE</scope>
    <source>
        <strain evidence="1">CAN-66</strain>
        <tissue evidence="1">Leaf</tissue>
    </source>
</reference>
<evidence type="ECO:0000313" key="1">
    <source>
        <dbReference type="EMBL" id="KAJ9544328.1"/>
    </source>
</evidence>
<dbReference type="EMBL" id="JARYMX010000006">
    <property type="protein sequence ID" value="KAJ9544328.1"/>
    <property type="molecule type" value="Genomic_DNA"/>
</dbReference>
<name>A0AA38T4V8_9ASTR</name>